<dbReference type="Proteomes" id="UP000606991">
    <property type="component" value="Unassembled WGS sequence"/>
</dbReference>
<feature type="transmembrane region" description="Helical" evidence="1">
    <location>
        <begin position="155"/>
        <end position="177"/>
    </location>
</feature>
<evidence type="ECO:0000313" key="5">
    <source>
        <dbReference type="Proteomes" id="UP000606991"/>
    </source>
</evidence>
<keyword evidence="1" id="KW-1133">Transmembrane helix</keyword>
<feature type="transmembrane region" description="Helical" evidence="1">
    <location>
        <begin position="118"/>
        <end position="143"/>
    </location>
</feature>
<reference evidence="3 4" key="1">
    <citation type="journal article" date="2017" name="Nature">
        <title>Atmospheric trace gases support primary production in Antarctic desert surface soil.</title>
        <authorList>
            <person name="Ji M."/>
            <person name="Greening C."/>
            <person name="Vanwonterghem I."/>
            <person name="Carere C.R."/>
            <person name="Bay S.K."/>
            <person name="Steen J.A."/>
            <person name="Montgomery K."/>
            <person name="Lines T."/>
            <person name="Beardall J."/>
            <person name="van Dorst J."/>
            <person name="Snape I."/>
            <person name="Stott M.B."/>
            <person name="Hugenholtz P."/>
            <person name="Ferrari B.C."/>
        </authorList>
    </citation>
    <scope>NUCLEOTIDE SEQUENCE [LARGE SCALE GENOMIC DNA]</scope>
    <source>
        <strain evidence="3">RRmetagenome_bin12</strain>
    </source>
</reference>
<gene>
    <name evidence="3" type="ORF">DLM65_15360</name>
    <name evidence="2" type="ORF">JF886_06685</name>
</gene>
<dbReference type="EMBL" id="JAEKNS010000074">
    <property type="protein sequence ID" value="MBJ7594539.1"/>
    <property type="molecule type" value="Genomic_DNA"/>
</dbReference>
<organism evidence="3 4">
    <name type="scientific">Candidatus Aeolococcus gillhamiae</name>
    <dbReference type="NCBI Taxonomy" id="3127015"/>
    <lineage>
        <taxon>Bacteria</taxon>
        <taxon>Bacillati</taxon>
        <taxon>Candidatus Dormiibacterota</taxon>
        <taxon>Candidatus Dormibacteria</taxon>
        <taxon>Candidatus Aeolococcales</taxon>
        <taxon>Candidatus Aeolococcaceae</taxon>
        <taxon>Candidatus Aeolococcus</taxon>
    </lineage>
</organism>
<feature type="transmembrane region" description="Helical" evidence="1">
    <location>
        <begin position="91"/>
        <end position="112"/>
    </location>
</feature>
<accession>A0A2W5Z036</accession>
<proteinExistence type="predicted"/>
<name>A0A2W5Z036_9BACT</name>
<keyword evidence="1" id="KW-0472">Membrane</keyword>
<sequence>MQSPAPTAAEEERRPAAILVAYSWDMVRALLALLGALAAFGGQVTVGSRLVSVGLGEQVLAAVSSASFAALLIILATLLTRRHRWVRIAQMVTLGTAIAIGAVSLLLAAVLPGQGLQISALSAVLVLLVDAAVIVAMTGQRVIAWYSVGETRIPAYVVGTIAFWAASSAALIVIQAMR</sequence>
<dbReference type="AlphaFoldDB" id="A0A2W5Z036"/>
<dbReference type="RefSeq" id="WP_337310828.1">
    <property type="nucleotide sequence ID" value="NZ_JAEKNS010000074.1"/>
</dbReference>
<feature type="transmembrane region" description="Helical" evidence="1">
    <location>
        <begin position="16"/>
        <end position="39"/>
    </location>
</feature>
<evidence type="ECO:0008006" key="6">
    <source>
        <dbReference type="Google" id="ProtNLM"/>
    </source>
</evidence>
<evidence type="ECO:0000256" key="1">
    <source>
        <dbReference type="SAM" id="Phobius"/>
    </source>
</evidence>
<evidence type="ECO:0000313" key="2">
    <source>
        <dbReference type="EMBL" id="MBJ7594539.1"/>
    </source>
</evidence>
<reference evidence="2 5" key="3">
    <citation type="submission" date="2020-10" db="EMBL/GenBank/DDBJ databases">
        <title>Ca. Dormibacterota MAGs.</title>
        <authorList>
            <person name="Montgomery K."/>
        </authorList>
    </citation>
    <scope>NUCLEOTIDE SEQUENCE [LARGE SCALE GENOMIC DNA]</scope>
    <source>
        <strain evidence="2">SC8812_S17_18</strain>
    </source>
</reference>
<protein>
    <recommendedName>
        <fullName evidence="6">Transmembrane protein</fullName>
    </recommendedName>
</protein>
<feature type="transmembrane region" description="Helical" evidence="1">
    <location>
        <begin position="59"/>
        <end position="79"/>
    </location>
</feature>
<reference evidence="3" key="2">
    <citation type="submission" date="2018-05" db="EMBL/GenBank/DDBJ databases">
        <authorList>
            <person name="Ferrari B."/>
        </authorList>
    </citation>
    <scope>NUCLEOTIDE SEQUENCE</scope>
    <source>
        <strain evidence="3">RRmetagenome_bin12</strain>
    </source>
</reference>
<evidence type="ECO:0000313" key="4">
    <source>
        <dbReference type="Proteomes" id="UP000248724"/>
    </source>
</evidence>
<dbReference type="EMBL" id="QHBU01000292">
    <property type="protein sequence ID" value="PZR77617.1"/>
    <property type="molecule type" value="Genomic_DNA"/>
</dbReference>
<evidence type="ECO:0000313" key="3">
    <source>
        <dbReference type="EMBL" id="PZR77617.1"/>
    </source>
</evidence>
<accession>A0A934JWI9</accession>
<keyword evidence="1" id="KW-0812">Transmembrane</keyword>
<dbReference type="Proteomes" id="UP000248724">
    <property type="component" value="Unassembled WGS sequence"/>
</dbReference>
<comment type="caution">
    <text evidence="3">The sequence shown here is derived from an EMBL/GenBank/DDBJ whole genome shotgun (WGS) entry which is preliminary data.</text>
</comment>